<accession>A0AAD6Q8Z8</accession>
<dbReference type="Proteomes" id="UP001164929">
    <property type="component" value="Chromosome 10"/>
</dbReference>
<evidence type="ECO:0000313" key="1">
    <source>
        <dbReference type="EMBL" id="KAJ6981383.1"/>
    </source>
</evidence>
<keyword evidence="2" id="KW-1185">Reference proteome</keyword>
<gene>
    <name evidence="1" type="ORF">NC653_024700</name>
</gene>
<evidence type="ECO:0000313" key="2">
    <source>
        <dbReference type="Proteomes" id="UP001164929"/>
    </source>
</evidence>
<sequence>MIRVDSAATSPDEKWTIKRIYIEIRLSLICLAFGIRPGSESLSAKLEFCSKHKPRLSYLLSQNSLDPRPGN</sequence>
<comment type="caution">
    <text evidence="1">The sequence shown here is derived from an EMBL/GenBank/DDBJ whole genome shotgun (WGS) entry which is preliminary data.</text>
</comment>
<protein>
    <submittedName>
        <fullName evidence="1">Uncharacterized protein</fullName>
    </submittedName>
</protein>
<organism evidence="1 2">
    <name type="scientific">Populus alba x Populus x berolinensis</name>
    <dbReference type="NCBI Taxonomy" id="444605"/>
    <lineage>
        <taxon>Eukaryota</taxon>
        <taxon>Viridiplantae</taxon>
        <taxon>Streptophyta</taxon>
        <taxon>Embryophyta</taxon>
        <taxon>Tracheophyta</taxon>
        <taxon>Spermatophyta</taxon>
        <taxon>Magnoliopsida</taxon>
        <taxon>eudicotyledons</taxon>
        <taxon>Gunneridae</taxon>
        <taxon>Pentapetalae</taxon>
        <taxon>rosids</taxon>
        <taxon>fabids</taxon>
        <taxon>Malpighiales</taxon>
        <taxon>Salicaceae</taxon>
        <taxon>Saliceae</taxon>
        <taxon>Populus</taxon>
    </lineage>
</organism>
<name>A0AAD6Q8Z8_9ROSI</name>
<dbReference type="EMBL" id="JAQIZT010000010">
    <property type="protein sequence ID" value="KAJ6981383.1"/>
    <property type="molecule type" value="Genomic_DNA"/>
</dbReference>
<reference evidence="1" key="1">
    <citation type="journal article" date="2023" name="Mol. Ecol. Resour.">
        <title>Chromosome-level genome assembly of a triploid poplar Populus alba 'Berolinensis'.</title>
        <authorList>
            <person name="Chen S."/>
            <person name="Yu Y."/>
            <person name="Wang X."/>
            <person name="Wang S."/>
            <person name="Zhang T."/>
            <person name="Zhou Y."/>
            <person name="He R."/>
            <person name="Meng N."/>
            <person name="Wang Y."/>
            <person name="Liu W."/>
            <person name="Liu Z."/>
            <person name="Liu J."/>
            <person name="Guo Q."/>
            <person name="Huang H."/>
            <person name="Sederoff R.R."/>
            <person name="Wang G."/>
            <person name="Qu G."/>
            <person name="Chen S."/>
        </authorList>
    </citation>
    <scope>NUCLEOTIDE SEQUENCE</scope>
    <source>
        <strain evidence="1">SC-2020</strain>
    </source>
</reference>
<dbReference type="AlphaFoldDB" id="A0AAD6Q8Z8"/>
<proteinExistence type="predicted"/>